<dbReference type="PROSITE" id="PS51318">
    <property type="entry name" value="TAT"/>
    <property type="match status" value="1"/>
</dbReference>
<protein>
    <submittedName>
        <fullName evidence="2">Carbohydrate ABC transporter substrate-binding protein, CUT1 family</fullName>
    </submittedName>
</protein>
<organism evidence="2 3">
    <name type="scientific">Amycolatopsis tolypomycina</name>
    <dbReference type="NCBI Taxonomy" id="208445"/>
    <lineage>
        <taxon>Bacteria</taxon>
        <taxon>Bacillati</taxon>
        <taxon>Actinomycetota</taxon>
        <taxon>Actinomycetes</taxon>
        <taxon>Pseudonocardiales</taxon>
        <taxon>Pseudonocardiaceae</taxon>
        <taxon>Amycolatopsis</taxon>
    </lineage>
</organism>
<dbReference type="RefSeq" id="WP_091307596.1">
    <property type="nucleotide sequence ID" value="NZ_FNSO01000004.1"/>
</dbReference>
<dbReference type="EMBL" id="FNSO01000004">
    <property type="protein sequence ID" value="SEC25041.1"/>
    <property type="molecule type" value="Genomic_DNA"/>
</dbReference>
<dbReference type="InterPro" id="IPR050490">
    <property type="entry name" value="Bact_solute-bd_prot1"/>
</dbReference>
<evidence type="ECO:0000313" key="3">
    <source>
        <dbReference type="Proteomes" id="UP000199622"/>
    </source>
</evidence>
<dbReference type="PANTHER" id="PTHR43649">
    <property type="entry name" value="ARABINOSE-BINDING PROTEIN-RELATED"/>
    <property type="match status" value="1"/>
</dbReference>
<dbReference type="STRING" id="208445.SAMN04489727_3097"/>
<keyword evidence="3" id="KW-1185">Reference proteome</keyword>
<name>A0A1H4QZX9_9PSEU</name>
<feature type="signal peptide" evidence="1">
    <location>
        <begin position="1"/>
        <end position="24"/>
    </location>
</feature>
<dbReference type="PROSITE" id="PS51257">
    <property type="entry name" value="PROKAR_LIPOPROTEIN"/>
    <property type="match status" value="1"/>
</dbReference>
<dbReference type="SUPFAM" id="SSF53850">
    <property type="entry name" value="Periplasmic binding protein-like II"/>
    <property type="match status" value="1"/>
</dbReference>
<gene>
    <name evidence="2" type="ORF">SAMN04489727_3097</name>
</gene>
<dbReference type="InterPro" id="IPR006311">
    <property type="entry name" value="TAT_signal"/>
</dbReference>
<keyword evidence="1" id="KW-0732">Signal</keyword>
<evidence type="ECO:0000313" key="2">
    <source>
        <dbReference type="EMBL" id="SEC25041.1"/>
    </source>
</evidence>
<evidence type="ECO:0000256" key="1">
    <source>
        <dbReference type="SAM" id="SignalP"/>
    </source>
</evidence>
<feature type="chain" id="PRO_5038994252" evidence="1">
    <location>
        <begin position="25"/>
        <end position="437"/>
    </location>
</feature>
<dbReference type="OrthoDB" id="7918484at2"/>
<dbReference type="PANTHER" id="PTHR43649:SF12">
    <property type="entry name" value="DIACETYLCHITOBIOSE BINDING PROTEIN DASA"/>
    <property type="match status" value="1"/>
</dbReference>
<dbReference type="InterPro" id="IPR019546">
    <property type="entry name" value="TAT_signal_bac_arc"/>
</dbReference>
<accession>A0A1H4QZX9</accession>
<sequence>MAQHLSRRGFLGIAGAGVASAALAGCGFAPPSNSGGGGGTNALTFRWWGGNARNDAYQKAVKIFTEKTGIAVTTQYSGYDGYFDKLNTEFAGGNPPDIFQMDTAYVSTYANRSTLVDLGTYIPGTIGLDTLYAPVRGAGAVKGKTYGVPSGSGNAPVLYDKSVFDQLKITPPTNDWTWQDFGTLAGEISKAWGPNKYGALDASKDDSGALQPWLRQRGKDLYTPDQTLGFGPEDLTEWFTFWDGLRKSGAICPPTLLSNTDAATGNHPLITGQIAMTTGWGLAQMQPLTQHELKLVVVPRANGKTGQALSGGVLLCIPVKSKNPEGAAKLINFFLNDDDAIKTMKLQRGLPPSDKAKNLLAPTATAPEKADMEFGEYVAAEVAKDGLPTAPTAPPGYGDVKTALDSAAKQIAFGKLSIAAGVTQFFSDAKNALANAK</sequence>
<dbReference type="AlphaFoldDB" id="A0A1H4QZX9"/>
<reference evidence="3" key="1">
    <citation type="submission" date="2016-10" db="EMBL/GenBank/DDBJ databases">
        <authorList>
            <person name="Varghese N."/>
            <person name="Submissions S."/>
        </authorList>
    </citation>
    <scope>NUCLEOTIDE SEQUENCE [LARGE SCALE GENOMIC DNA]</scope>
    <source>
        <strain evidence="3">DSM 44544</strain>
    </source>
</reference>
<dbReference type="Gene3D" id="3.40.190.10">
    <property type="entry name" value="Periplasmic binding protein-like II"/>
    <property type="match status" value="2"/>
</dbReference>
<dbReference type="Pfam" id="PF13416">
    <property type="entry name" value="SBP_bac_8"/>
    <property type="match status" value="1"/>
</dbReference>
<dbReference type="InterPro" id="IPR006059">
    <property type="entry name" value="SBP"/>
</dbReference>
<dbReference type="Proteomes" id="UP000199622">
    <property type="component" value="Unassembled WGS sequence"/>
</dbReference>
<proteinExistence type="predicted"/>
<dbReference type="NCBIfam" id="TIGR01409">
    <property type="entry name" value="TAT_signal_seq"/>
    <property type="match status" value="1"/>
</dbReference>